<dbReference type="InterPro" id="IPR013813">
    <property type="entry name" value="Endoribo_LPSP/chorism_mut-like"/>
</dbReference>
<dbReference type="RefSeq" id="WP_231328822.1">
    <property type="nucleotide sequence ID" value="NZ_CP059572.1"/>
</dbReference>
<dbReference type="SUPFAM" id="SSF55298">
    <property type="entry name" value="YjgF-like"/>
    <property type="match status" value="1"/>
</dbReference>
<dbReference type="Pfam" id="PF14588">
    <property type="entry name" value="YjgF_endoribonc"/>
    <property type="match status" value="1"/>
</dbReference>
<name>A0ABX8QWQ4_9ACTN</name>
<reference evidence="2" key="1">
    <citation type="submission" date="2020-07" db="EMBL/GenBank/DDBJ databases">
        <authorList>
            <person name="Tarantini F.S."/>
            <person name="Hong K.W."/>
            <person name="Chan K.G."/>
        </authorList>
    </citation>
    <scope>NUCLEOTIDE SEQUENCE</scope>
    <source>
        <strain evidence="2">32-07</strain>
    </source>
</reference>
<evidence type="ECO:0000313" key="2">
    <source>
        <dbReference type="EMBL" id="QXJ23143.1"/>
    </source>
</evidence>
<feature type="domain" description="Endoribonuclease L-PSP/chorismate mutase-like" evidence="1">
    <location>
        <begin position="6"/>
        <end position="151"/>
    </location>
</feature>
<gene>
    <name evidence="2" type="ORF">AGRA3207_004262</name>
</gene>
<protein>
    <submittedName>
        <fullName evidence="2">RidA family protein</fullName>
    </submittedName>
</protein>
<dbReference type="Gene3D" id="3.30.1330.40">
    <property type="entry name" value="RutC-like"/>
    <property type="match status" value="1"/>
</dbReference>
<sequence>MSTPEERIGELGLELPEVVAPLASYVPTARTGSLVYTAGQVPMVKGELTLTGKVGADVTAEQAAEQARICALNAIAALKAEVGELSRIVRIVKVVGFVASSPDFHGQPQVINGASDLLGEVFGDAGKHARSAVGVAVLPRDAVVEVEVIAEVA</sequence>
<evidence type="ECO:0000259" key="1">
    <source>
        <dbReference type="Pfam" id="PF14588"/>
    </source>
</evidence>
<dbReference type="Proteomes" id="UP001049518">
    <property type="component" value="Chromosome"/>
</dbReference>
<organism evidence="2 3">
    <name type="scientific">Actinomadura graeca</name>
    <dbReference type="NCBI Taxonomy" id="2750812"/>
    <lineage>
        <taxon>Bacteria</taxon>
        <taxon>Bacillati</taxon>
        <taxon>Actinomycetota</taxon>
        <taxon>Actinomycetes</taxon>
        <taxon>Streptosporangiales</taxon>
        <taxon>Thermomonosporaceae</taxon>
        <taxon>Actinomadura</taxon>
    </lineage>
</organism>
<dbReference type="PANTHER" id="PTHR43760:SF1">
    <property type="entry name" value="ENDORIBONUCLEASE L-PSP_CHORISMATE MUTASE-LIKE DOMAIN-CONTAINING PROTEIN"/>
    <property type="match status" value="1"/>
</dbReference>
<accession>A0ABX8QWQ4</accession>
<dbReference type="EMBL" id="CP059572">
    <property type="protein sequence ID" value="QXJ23143.1"/>
    <property type="molecule type" value="Genomic_DNA"/>
</dbReference>
<keyword evidence="3" id="KW-1185">Reference proteome</keyword>
<dbReference type="CDD" id="cd02199">
    <property type="entry name" value="YjgF_YER057c_UK114_like_1"/>
    <property type="match status" value="1"/>
</dbReference>
<dbReference type="PANTHER" id="PTHR43760">
    <property type="entry name" value="ENDORIBONUCLEASE-RELATED"/>
    <property type="match status" value="1"/>
</dbReference>
<dbReference type="InterPro" id="IPR035959">
    <property type="entry name" value="RutC-like_sf"/>
</dbReference>
<proteinExistence type="predicted"/>
<evidence type="ECO:0000313" key="3">
    <source>
        <dbReference type="Proteomes" id="UP001049518"/>
    </source>
</evidence>